<evidence type="ECO:0000256" key="1">
    <source>
        <dbReference type="ARBA" id="ARBA00023172"/>
    </source>
</evidence>
<dbReference type="CDD" id="cd00397">
    <property type="entry name" value="DNA_BRE_C"/>
    <property type="match status" value="1"/>
</dbReference>
<reference evidence="2 3" key="1">
    <citation type="submission" date="2019-06" db="EMBL/GenBank/DDBJ databases">
        <title>Whole genome shotgun sequence of Vibrio inusitatus NBRC 102082.</title>
        <authorList>
            <person name="Hosoyama A."/>
            <person name="Uohara A."/>
            <person name="Ohji S."/>
            <person name="Ichikawa N."/>
        </authorList>
    </citation>
    <scope>NUCLEOTIDE SEQUENCE [LARGE SCALE GENOMIC DNA]</scope>
    <source>
        <strain evidence="2 3">NBRC 102082</strain>
    </source>
</reference>
<protein>
    <submittedName>
        <fullName evidence="2">Uncharacterized protein</fullName>
    </submittedName>
</protein>
<keyword evidence="3" id="KW-1185">Reference proteome</keyword>
<accession>A0A4Y3HZ97</accession>
<proteinExistence type="predicted"/>
<organism evidence="2 3">
    <name type="scientific">Vibrio inusitatus NBRC 102082</name>
    <dbReference type="NCBI Taxonomy" id="1219070"/>
    <lineage>
        <taxon>Bacteria</taxon>
        <taxon>Pseudomonadati</taxon>
        <taxon>Pseudomonadota</taxon>
        <taxon>Gammaproteobacteria</taxon>
        <taxon>Vibrionales</taxon>
        <taxon>Vibrionaceae</taxon>
        <taxon>Vibrio</taxon>
    </lineage>
</organism>
<dbReference type="Gene3D" id="1.10.443.10">
    <property type="entry name" value="Intergrase catalytic core"/>
    <property type="match status" value="1"/>
</dbReference>
<comment type="caution">
    <text evidence="2">The sequence shown here is derived from an EMBL/GenBank/DDBJ whole genome shotgun (WGS) entry which is preliminary data.</text>
</comment>
<dbReference type="AlphaFoldDB" id="A0A4Y3HZ97"/>
<sequence length="967" mass="110137">MKIKRLTVSHIQDHLHNMGMEALDSAHYDTIIEQIALYSDTSRVLTQASLEPIQATIKSTFGGRQRLLKRALNHVLLYLEQVCQWQLPEQKAHVYRDQKHQWLVQVMKHAQLGGALFGHYQRAPWAERVKTLLACELISLLAIEVAPLPLATWLAVLRRDRSNGKGKGKGKKTRIEVIDDRLTLTLWHPIKHKRQLPSFARYALTPVAYVALQHYWRRRQPSHRVSEPALLAGLDDMVRALVPGNPLLARTYAKPITARQWHLAMQAIWHCEHQYPPELLLDMAVPSRHCAFHPVLPSKAHIREALKQLYVLPRHANSNGSVPSASKRGAQWPHRALLKRLNDEPRASLKAQLAAESPIEWPFNDVVPTLLYLFTRELIVLGGATCRQLRHSTLVKYTSIYSKLPRPMSYLEASDPHKLDDWANTAFESQENEAMQWLVYNFLRFVSQQALTDHLDVSQFECPTLPMNVDAYRLRTDHVHHAAHRLLESHQGTHLQRLCSAVALLLGFYGALRRGEVLRLRLQDVMRPSATGTQFRLHITQTNEGKTKNRQSRFVFVVMPESAANLVALLIQIKQSCAPHTPLIGFEGETLSSMQRHYLYPVTQVLKALYGNQVRFHHLRHSGAHLLFLQGISLACDFHSHAHCDGMSEELLTKEACDARFEFWLEDKPFSQVNDGILLDVMSDQLGHRYYATTRQSYLHGAEWLPECFSHPKAYKICALQALLGKHTAAHLLSHPKVAKQLGSAPNGQDVVTLSQNMLYDALLTTPSGRRLRYYTAPDTSVIYGSNELVREWDNRAQYAPYQTHYASARAKGVTALDWQTRELLIALQDGSERFSDISVFWQRCGQHRSFGLSNRQRTALCELGPITVTGARTFSVSFACNQKNSEAFNALFRSHLFACCYVSFHLAQNRKQSPERKLALIKRRYARGSEPITVETVPCGSSRFTVSFTFTLHSPLLFDFIIHSLT</sequence>
<name>A0A4Y3HZ97_9VIBR</name>
<dbReference type="InterPro" id="IPR013762">
    <property type="entry name" value="Integrase-like_cat_sf"/>
</dbReference>
<dbReference type="OrthoDB" id="5841477at2"/>
<dbReference type="GO" id="GO:0003677">
    <property type="term" value="F:DNA binding"/>
    <property type="evidence" value="ECO:0007669"/>
    <property type="project" value="InterPro"/>
</dbReference>
<dbReference type="GO" id="GO:0006310">
    <property type="term" value="P:DNA recombination"/>
    <property type="evidence" value="ECO:0007669"/>
    <property type="project" value="UniProtKB-KW"/>
</dbReference>
<dbReference type="InterPro" id="IPR011010">
    <property type="entry name" value="DNA_brk_join_enz"/>
</dbReference>
<evidence type="ECO:0000313" key="3">
    <source>
        <dbReference type="Proteomes" id="UP000318717"/>
    </source>
</evidence>
<evidence type="ECO:0000313" key="2">
    <source>
        <dbReference type="EMBL" id="GEA52341.1"/>
    </source>
</evidence>
<dbReference type="GO" id="GO:0015074">
    <property type="term" value="P:DNA integration"/>
    <property type="evidence" value="ECO:0007669"/>
    <property type="project" value="InterPro"/>
</dbReference>
<dbReference type="RefSeq" id="WP_141346787.1">
    <property type="nucleotide sequence ID" value="NZ_BJLF01000018.1"/>
</dbReference>
<gene>
    <name evidence="2" type="ORF">VIN01S_31450</name>
</gene>
<keyword evidence="1" id="KW-0233">DNA recombination</keyword>
<dbReference type="EMBL" id="BJLF01000018">
    <property type="protein sequence ID" value="GEA52341.1"/>
    <property type="molecule type" value="Genomic_DNA"/>
</dbReference>
<dbReference type="Proteomes" id="UP000318717">
    <property type="component" value="Unassembled WGS sequence"/>
</dbReference>
<dbReference type="SUPFAM" id="SSF56349">
    <property type="entry name" value="DNA breaking-rejoining enzymes"/>
    <property type="match status" value="1"/>
</dbReference>